<dbReference type="NCBIfam" id="TIGR00560">
    <property type="entry name" value="pgsA"/>
    <property type="match status" value="1"/>
</dbReference>
<evidence type="ECO:0000256" key="11">
    <source>
        <dbReference type="ARBA" id="ARBA00022692"/>
    </source>
</evidence>
<dbReference type="InterPro" id="IPR043130">
    <property type="entry name" value="CDP-OH_PTrfase_TM_dom"/>
</dbReference>
<evidence type="ECO:0000256" key="6">
    <source>
        <dbReference type="ARBA" id="ARBA00013170"/>
    </source>
</evidence>
<dbReference type="RefSeq" id="WP_101811121.1">
    <property type="nucleotide sequence ID" value="NZ_PKGI01000002.1"/>
</dbReference>
<evidence type="ECO:0000256" key="19">
    <source>
        <dbReference type="RuleBase" id="RU003750"/>
    </source>
</evidence>
<keyword evidence="9" id="KW-0444">Lipid biosynthesis</keyword>
<dbReference type="GO" id="GO:0008444">
    <property type="term" value="F:CDP-diacylglycerol-glycerol-3-phosphate 3-phosphatidyltransferase activity"/>
    <property type="evidence" value="ECO:0007669"/>
    <property type="project" value="UniProtKB-UniRule"/>
</dbReference>
<organism evidence="21 22">
    <name type="scientific">Ligilactobacillus agilis</name>
    <dbReference type="NCBI Taxonomy" id="1601"/>
    <lineage>
        <taxon>Bacteria</taxon>
        <taxon>Bacillati</taxon>
        <taxon>Bacillota</taxon>
        <taxon>Bacilli</taxon>
        <taxon>Lactobacillales</taxon>
        <taxon>Lactobacillaceae</taxon>
        <taxon>Ligilactobacillus</taxon>
    </lineage>
</organism>
<evidence type="ECO:0000256" key="13">
    <source>
        <dbReference type="ARBA" id="ARBA00023098"/>
    </source>
</evidence>
<evidence type="ECO:0000256" key="4">
    <source>
        <dbReference type="ARBA" id="ARBA00005189"/>
    </source>
</evidence>
<keyword evidence="16" id="KW-1208">Phospholipid metabolism</keyword>
<evidence type="ECO:0000256" key="2">
    <source>
        <dbReference type="ARBA" id="ARBA00004651"/>
    </source>
</evidence>
<evidence type="ECO:0000256" key="12">
    <source>
        <dbReference type="ARBA" id="ARBA00022989"/>
    </source>
</evidence>
<evidence type="ECO:0000256" key="9">
    <source>
        <dbReference type="ARBA" id="ARBA00022516"/>
    </source>
</evidence>
<evidence type="ECO:0000256" key="18">
    <source>
        <dbReference type="NCBIfam" id="TIGR00560"/>
    </source>
</evidence>
<evidence type="ECO:0000256" key="1">
    <source>
        <dbReference type="ARBA" id="ARBA00003973"/>
    </source>
</evidence>
<comment type="function">
    <text evidence="1">This protein catalyzes the committed step to the synthesis of the acidic phospholipids.</text>
</comment>
<feature type="transmembrane region" description="Helical" evidence="20">
    <location>
        <begin position="79"/>
        <end position="95"/>
    </location>
</feature>
<dbReference type="InterPro" id="IPR048254">
    <property type="entry name" value="CDP_ALCOHOL_P_TRANSF_CS"/>
</dbReference>
<evidence type="ECO:0000256" key="10">
    <source>
        <dbReference type="ARBA" id="ARBA00022679"/>
    </source>
</evidence>
<dbReference type="PANTHER" id="PTHR14269">
    <property type="entry name" value="CDP-DIACYLGLYCEROL--GLYCEROL-3-PHOSPHATE 3-PHOSPHATIDYLTRANSFERASE-RELATED"/>
    <property type="match status" value="1"/>
</dbReference>
<dbReference type="Gene3D" id="1.20.120.1760">
    <property type="match status" value="1"/>
</dbReference>
<evidence type="ECO:0000313" key="22">
    <source>
        <dbReference type="Proteomes" id="UP000234579"/>
    </source>
</evidence>
<dbReference type="PANTHER" id="PTHR14269:SF62">
    <property type="entry name" value="CDP-DIACYLGLYCEROL--GLYCEROL-3-PHOSPHATE 3-PHOSPHATIDYLTRANSFERASE 1, CHLOROPLASTIC"/>
    <property type="match status" value="1"/>
</dbReference>
<evidence type="ECO:0000256" key="20">
    <source>
        <dbReference type="SAM" id="Phobius"/>
    </source>
</evidence>
<evidence type="ECO:0000256" key="16">
    <source>
        <dbReference type="ARBA" id="ARBA00023264"/>
    </source>
</evidence>
<feature type="transmembrane region" description="Helical" evidence="20">
    <location>
        <begin position="166"/>
        <end position="183"/>
    </location>
</feature>
<comment type="pathway">
    <text evidence="4">Lipid metabolism.</text>
</comment>
<keyword evidence="15" id="KW-0594">Phospholipid biosynthesis</keyword>
<sequence>MNLPNKLTIMRIILIPIFMLVLLLPLNWGQVNVLGTPIPVTQLLGAIIFAVASITDFADGQIARRHHLVSNFGKFADPLADKMLVMTAFIILVEMGKVPSWVAAIIVCRELAVTGLRLIVVENDGQVMAAAMPGKIKTFTQMFAIIFLFLNNVLFANIGFPIGQVLLYICLFFTVYSGCDYFYNARFVFADSFKSGK</sequence>
<feature type="transmembrane region" description="Helical" evidence="20">
    <location>
        <begin position="40"/>
        <end position="58"/>
    </location>
</feature>
<dbReference type="FunFam" id="1.20.120.1760:FF:000004">
    <property type="entry name" value="CDP-diacylglycerol--glycerol-3-phosphate 3-phosphatidyltransferase"/>
    <property type="match status" value="1"/>
</dbReference>
<dbReference type="EC" id="2.7.8.5" evidence="6 18"/>
<name>A0A2I2ADY6_9LACO</name>
<keyword evidence="13" id="KW-0443">Lipid metabolism</keyword>
<keyword evidence="10 19" id="KW-0808">Transferase</keyword>
<keyword evidence="11 20" id="KW-0812">Transmembrane</keyword>
<evidence type="ECO:0000256" key="17">
    <source>
        <dbReference type="ARBA" id="ARBA00048586"/>
    </source>
</evidence>
<dbReference type="GO" id="GO:0006655">
    <property type="term" value="P:phosphatidylglycerol biosynthetic process"/>
    <property type="evidence" value="ECO:0007669"/>
    <property type="project" value="UniProtKB-UniPathway"/>
</dbReference>
<evidence type="ECO:0000256" key="8">
    <source>
        <dbReference type="ARBA" id="ARBA00022475"/>
    </source>
</evidence>
<evidence type="ECO:0000256" key="15">
    <source>
        <dbReference type="ARBA" id="ARBA00023209"/>
    </source>
</evidence>
<dbReference type="EMBL" id="PKGI01000002">
    <property type="protein sequence ID" value="PLA77590.1"/>
    <property type="molecule type" value="Genomic_DNA"/>
</dbReference>
<comment type="caution">
    <text evidence="21">The sequence shown here is derived from an EMBL/GenBank/DDBJ whole genome shotgun (WGS) entry which is preliminary data.</text>
</comment>
<comment type="similarity">
    <text evidence="5 19">Belongs to the CDP-alcohol phosphatidyltransferase class-I family.</text>
</comment>
<keyword evidence="14 20" id="KW-0472">Membrane</keyword>
<feature type="transmembrane region" description="Helical" evidence="20">
    <location>
        <begin position="142"/>
        <end position="160"/>
    </location>
</feature>
<comment type="pathway">
    <text evidence="3">Phospholipid metabolism; phosphatidylglycerol biosynthesis; phosphatidylglycerol from CDP-diacylglycerol: step 1/2.</text>
</comment>
<evidence type="ECO:0000256" key="14">
    <source>
        <dbReference type="ARBA" id="ARBA00023136"/>
    </source>
</evidence>
<comment type="catalytic activity">
    <reaction evidence="17">
        <text>a CDP-1,2-diacyl-sn-glycerol + sn-glycerol 3-phosphate = a 1,2-diacyl-sn-glycero-3-phospho-(1'-sn-glycero-3'-phosphate) + CMP + H(+)</text>
        <dbReference type="Rhea" id="RHEA:12593"/>
        <dbReference type="ChEBI" id="CHEBI:15378"/>
        <dbReference type="ChEBI" id="CHEBI:57597"/>
        <dbReference type="ChEBI" id="CHEBI:58332"/>
        <dbReference type="ChEBI" id="CHEBI:60110"/>
        <dbReference type="ChEBI" id="CHEBI:60377"/>
        <dbReference type="EC" id="2.7.8.5"/>
    </reaction>
</comment>
<dbReference type="UniPathway" id="UPA00084">
    <property type="reaction ID" value="UER00503"/>
</dbReference>
<dbReference type="Proteomes" id="UP000234579">
    <property type="component" value="Unassembled WGS sequence"/>
</dbReference>
<accession>A0A2I2ADY6</accession>
<feature type="transmembrane region" description="Helical" evidence="20">
    <location>
        <begin position="12"/>
        <end position="28"/>
    </location>
</feature>
<proteinExistence type="inferred from homology"/>
<evidence type="ECO:0000313" key="21">
    <source>
        <dbReference type="EMBL" id="PLA77590.1"/>
    </source>
</evidence>
<dbReference type="GO" id="GO:0005886">
    <property type="term" value="C:plasma membrane"/>
    <property type="evidence" value="ECO:0007669"/>
    <property type="project" value="UniProtKB-SubCell"/>
</dbReference>
<dbReference type="PIRSF" id="PIRSF000847">
    <property type="entry name" value="Phos_ph_gly_syn"/>
    <property type="match status" value="1"/>
</dbReference>
<gene>
    <name evidence="21" type="primary">pgsA</name>
    <name evidence="21" type="ORF">CYR79_00270</name>
</gene>
<evidence type="ECO:0000256" key="7">
    <source>
        <dbReference type="ARBA" id="ARBA00014944"/>
    </source>
</evidence>
<evidence type="ECO:0000256" key="3">
    <source>
        <dbReference type="ARBA" id="ARBA00005042"/>
    </source>
</evidence>
<keyword evidence="12 20" id="KW-1133">Transmembrane helix</keyword>
<protein>
    <recommendedName>
        <fullName evidence="7 18">CDP-diacylglycerol--glycerol-3-phosphate 3-phosphatidyltransferase</fullName>
        <ecNumber evidence="6 18">2.7.8.5</ecNumber>
    </recommendedName>
</protein>
<comment type="subcellular location">
    <subcellularLocation>
        <location evidence="2">Cell membrane</location>
        <topology evidence="2">Multi-pass membrane protein</topology>
    </subcellularLocation>
</comment>
<reference evidence="22" key="1">
    <citation type="submission" date="2017-12" db="EMBL/GenBank/DDBJ databases">
        <authorList>
            <person name="Christensen H."/>
        </authorList>
    </citation>
    <scope>NUCLEOTIDE SEQUENCE [LARGE SCALE GENOMIC DNA]</scope>
    <source>
        <strain evidence="22">268A</strain>
    </source>
</reference>
<dbReference type="PROSITE" id="PS00379">
    <property type="entry name" value="CDP_ALCOHOL_P_TRANSF"/>
    <property type="match status" value="1"/>
</dbReference>
<evidence type="ECO:0000256" key="5">
    <source>
        <dbReference type="ARBA" id="ARBA00010441"/>
    </source>
</evidence>
<dbReference type="InterPro" id="IPR000462">
    <property type="entry name" value="CDP-OH_P_trans"/>
</dbReference>
<keyword evidence="8" id="KW-1003">Cell membrane</keyword>
<dbReference type="InterPro" id="IPR050324">
    <property type="entry name" value="CDP-alcohol_PTase-I"/>
</dbReference>
<dbReference type="AlphaFoldDB" id="A0A2I2ADY6"/>
<dbReference type="Pfam" id="PF01066">
    <property type="entry name" value="CDP-OH_P_transf"/>
    <property type="match status" value="1"/>
</dbReference>
<dbReference type="InterPro" id="IPR004570">
    <property type="entry name" value="Phosphatidylglycerol_P_synth"/>
</dbReference>